<dbReference type="InParanoid" id="A0A6J2YMM9"/>
<sequence length="361" mass="41714">MELPLINNCESFVLTAPFRVKSTQLEIKTLTGSVEQFVRQIRQNVLQIPVRPKLETSEDVKFEPSTKKITKYRTKMSSRVKRRSTDESVVKDAEFSFNDRSERRFSDPEKKVGRHTDKNFIQKNIQHAATVRKIEYDTDEDENPSDKRRRSSQSSNKPRRRSSDSPPASIADRPDLQPVKLSEDVVAILEDMAKEGEDKTEKPKLVEEKVSENKPEEKARRSADESGFGGRIVVQDHMRIHLKQTTCPACMEKYRIPLPTPKTPRVKPSSVIPLAPGENPDLKTNSQHRLSMLINKEMFKLQSYERRFSSDENSRRNSLRKQELESCSSEYLNLSPLELAKIELEIKEKETQKKLQKFLGE</sequence>
<keyword evidence="2" id="KW-1185">Reference proteome</keyword>
<evidence type="ECO:0000313" key="2">
    <source>
        <dbReference type="Proteomes" id="UP000504635"/>
    </source>
</evidence>
<dbReference type="RefSeq" id="XP_030764474.1">
    <property type="nucleotide sequence ID" value="XM_030908614.1"/>
</dbReference>
<feature type="region of interest" description="Disordered" evidence="1">
    <location>
        <begin position="261"/>
        <end position="280"/>
    </location>
</feature>
<feature type="compositionally biased region" description="Basic and acidic residues" evidence="1">
    <location>
        <begin position="100"/>
        <end position="120"/>
    </location>
</feature>
<protein>
    <submittedName>
        <fullName evidence="3">Uncharacterized protein LOC115888774 isoform X1</fullName>
    </submittedName>
</protein>
<dbReference type="Proteomes" id="UP000504635">
    <property type="component" value="Unplaced"/>
</dbReference>
<dbReference type="KEGG" id="soy:115888774"/>
<evidence type="ECO:0000256" key="1">
    <source>
        <dbReference type="SAM" id="MobiDB-lite"/>
    </source>
</evidence>
<proteinExistence type="predicted"/>
<name>A0A6J2YMM9_SITOR</name>
<reference evidence="3" key="1">
    <citation type="submission" date="2025-08" db="UniProtKB">
        <authorList>
            <consortium name="RefSeq"/>
        </authorList>
    </citation>
    <scope>IDENTIFICATION</scope>
    <source>
        <tissue evidence="3">Gonads</tissue>
    </source>
</reference>
<dbReference type="AlphaFoldDB" id="A0A6J2YMM9"/>
<accession>A0A6J2YMM9</accession>
<feature type="compositionally biased region" description="Basic and acidic residues" evidence="1">
    <location>
        <begin position="193"/>
        <end position="224"/>
    </location>
</feature>
<dbReference type="GeneID" id="115888774"/>
<dbReference type="OrthoDB" id="7683519at2759"/>
<feature type="region of interest" description="Disordered" evidence="1">
    <location>
        <begin position="100"/>
        <end position="179"/>
    </location>
</feature>
<feature type="region of interest" description="Disordered" evidence="1">
    <location>
        <begin position="193"/>
        <end position="226"/>
    </location>
</feature>
<organism evidence="2 3">
    <name type="scientific">Sitophilus oryzae</name>
    <name type="common">Rice weevil</name>
    <name type="synonym">Curculio oryzae</name>
    <dbReference type="NCBI Taxonomy" id="7048"/>
    <lineage>
        <taxon>Eukaryota</taxon>
        <taxon>Metazoa</taxon>
        <taxon>Ecdysozoa</taxon>
        <taxon>Arthropoda</taxon>
        <taxon>Hexapoda</taxon>
        <taxon>Insecta</taxon>
        <taxon>Pterygota</taxon>
        <taxon>Neoptera</taxon>
        <taxon>Endopterygota</taxon>
        <taxon>Coleoptera</taxon>
        <taxon>Polyphaga</taxon>
        <taxon>Cucujiformia</taxon>
        <taxon>Curculionidae</taxon>
        <taxon>Dryophthorinae</taxon>
        <taxon>Sitophilus</taxon>
    </lineage>
</organism>
<gene>
    <name evidence="3" type="primary">LOC115888774</name>
</gene>
<evidence type="ECO:0000313" key="3">
    <source>
        <dbReference type="RefSeq" id="XP_030764474.1"/>
    </source>
</evidence>